<proteinExistence type="predicted"/>
<organism evidence="1 2">
    <name type="scientific">Boothiomyces macroporosus</name>
    <dbReference type="NCBI Taxonomy" id="261099"/>
    <lineage>
        <taxon>Eukaryota</taxon>
        <taxon>Fungi</taxon>
        <taxon>Fungi incertae sedis</taxon>
        <taxon>Chytridiomycota</taxon>
        <taxon>Chytridiomycota incertae sedis</taxon>
        <taxon>Chytridiomycetes</taxon>
        <taxon>Rhizophydiales</taxon>
        <taxon>Terramycetaceae</taxon>
        <taxon>Boothiomyces</taxon>
    </lineage>
</organism>
<accession>A0AAD5UKR8</accession>
<evidence type="ECO:0000313" key="2">
    <source>
        <dbReference type="Proteomes" id="UP001210925"/>
    </source>
</evidence>
<dbReference type="EMBL" id="JADGKB010000038">
    <property type="protein sequence ID" value="KAJ3257442.1"/>
    <property type="molecule type" value="Genomic_DNA"/>
</dbReference>
<protein>
    <submittedName>
        <fullName evidence="1">Uncharacterized protein</fullName>
    </submittedName>
</protein>
<gene>
    <name evidence="1" type="ORF">HK103_004517</name>
</gene>
<name>A0AAD5UKR8_9FUNG</name>
<reference evidence="1" key="1">
    <citation type="submission" date="2020-05" db="EMBL/GenBank/DDBJ databases">
        <title>Phylogenomic resolution of chytrid fungi.</title>
        <authorList>
            <person name="Stajich J.E."/>
            <person name="Amses K."/>
            <person name="Simmons R."/>
            <person name="Seto K."/>
            <person name="Myers J."/>
            <person name="Bonds A."/>
            <person name="Quandt C.A."/>
            <person name="Barry K."/>
            <person name="Liu P."/>
            <person name="Grigoriev I."/>
            <person name="Longcore J.E."/>
            <person name="James T.Y."/>
        </authorList>
    </citation>
    <scope>NUCLEOTIDE SEQUENCE</scope>
    <source>
        <strain evidence="1">PLAUS21</strain>
    </source>
</reference>
<dbReference type="AlphaFoldDB" id="A0AAD5UKR8"/>
<comment type="caution">
    <text evidence="1">The sequence shown here is derived from an EMBL/GenBank/DDBJ whole genome shotgun (WGS) entry which is preliminary data.</text>
</comment>
<sequence length="140" mass="15839">MNVNMTASSVPINDFRISYNTTIRSTAPRVRPYGSTRANIPSMNVLADSMQAMKIKRNSRRRSLTKKDGLPKIKVHTKSQTYSITVNPGDSVVEIKSKLEGLLCLKELNSLFRNEGEKMVPVSEGDFYDIDRLTHLYSKE</sequence>
<evidence type="ECO:0000313" key="1">
    <source>
        <dbReference type="EMBL" id="KAJ3257442.1"/>
    </source>
</evidence>
<dbReference type="Proteomes" id="UP001210925">
    <property type="component" value="Unassembled WGS sequence"/>
</dbReference>
<keyword evidence="2" id="KW-1185">Reference proteome</keyword>